<organism evidence="1 2">
    <name type="scientific">Microbacterium nanhaiense</name>
    <dbReference type="NCBI Taxonomy" id="1301026"/>
    <lineage>
        <taxon>Bacteria</taxon>
        <taxon>Bacillati</taxon>
        <taxon>Actinomycetota</taxon>
        <taxon>Actinomycetes</taxon>
        <taxon>Micrococcales</taxon>
        <taxon>Microbacteriaceae</taxon>
        <taxon>Microbacterium</taxon>
    </lineage>
</organism>
<dbReference type="RefSeq" id="WP_188699719.1">
    <property type="nucleotide sequence ID" value="NZ_BMMQ01000001.1"/>
</dbReference>
<dbReference type="InterPro" id="IPR029060">
    <property type="entry name" value="PIN-like_dom_sf"/>
</dbReference>
<reference evidence="2" key="1">
    <citation type="journal article" date="2019" name="Int. J. Syst. Evol. Microbiol.">
        <title>The Global Catalogue of Microorganisms (GCM) 10K type strain sequencing project: providing services to taxonomists for standard genome sequencing and annotation.</title>
        <authorList>
            <consortium name="The Broad Institute Genomics Platform"/>
            <consortium name="The Broad Institute Genome Sequencing Center for Infectious Disease"/>
            <person name="Wu L."/>
            <person name="Ma J."/>
        </authorList>
    </citation>
    <scope>NUCLEOTIDE SEQUENCE [LARGE SCALE GENOMIC DNA]</scope>
    <source>
        <strain evidence="2">CGMCC 4.7181</strain>
    </source>
</reference>
<protein>
    <recommendedName>
        <fullName evidence="3">DUF4935 domain-containing protein</fullName>
    </recommendedName>
</protein>
<evidence type="ECO:0008006" key="3">
    <source>
        <dbReference type="Google" id="ProtNLM"/>
    </source>
</evidence>
<sequence length="352" mass="38834">MTIVVLDTNALPRGHFSVAAIERVVDEVGGEAIVVVPEVVVWEWAEHARASYVAFEEAARSVHTDQLIIPRPEIAAAPPIDELVDRIQRNLPRHVQVWSPPDHVWRDAVREQVLQVGSGELKVNIKTGAADAIVLACAEAESATGDELVLLVTNDKKLSRNARSLENVRCATGYKGLLEAMYSFVPATDDLAVALGETLPDYFNVFLSEHGEAISFAEHGVAVHVSPGPWNWPADAVLTTVHLKRIDIVEVHDLEVETGERTRRGLAELRLFGDIAGTVIEQHAENLGHTSATRRVVDFSQEFVDVTVEVRWDRHWRVEEVRTTGAAVVVLVDPRISDELDDGYRFCATADS</sequence>
<dbReference type="SUPFAM" id="SSF88723">
    <property type="entry name" value="PIN domain-like"/>
    <property type="match status" value="1"/>
</dbReference>
<accession>A0ABQ2MWA8</accession>
<gene>
    <name evidence="1" type="ORF">GCM10010910_04070</name>
</gene>
<dbReference type="EMBL" id="BMMQ01000001">
    <property type="protein sequence ID" value="GGO59927.1"/>
    <property type="molecule type" value="Genomic_DNA"/>
</dbReference>
<evidence type="ECO:0000313" key="2">
    <source>
        <dbReference type="Proteomes" id="UP000638043"/>
    </source>
</evidence>
<keyword evidence="2" id="KW-1185">Reference proteome</keyword>
<dbReference type="Proteomes" id="UP000638043">
    <property type="component" value="Unassembled WGS sequence"/>
</dbReference>
<name>A0ABQ2MWA8_9MICO</name>
<proteinExistence type="predicted"/>
<dbReference type="Gene3D" id="3.40.50.1010">
    <property type="entry name" value="5'-nuclease"/>
    <property type="match status" value="1"/>
</dbReference>
<evidence type="ECO:0000313" key="1">
    <source>
        <dbReference type="EMBL" id="GGO59927.1"/>
    </source>
</evidence>
<comment type="caution">
    <text evidence="1">The sequence shown here is derived from an EMBL/GenBank/DDBJ whole genome shotgun (WGS) entry which is preliminary data.</text>
</comment>